<dbReference type="EMBL" id="FXUA01000002">
    <property type="protein sequence ID" value="SMP17379.1"/>
    <property type="molecule type" value="Genomic_DNA"/>
</dbReference>
<dbReference type="RefSeq" id="WP_283412468.1">
    <property type="nucleotide sequence ID" value="NZ_FXUA01000002.1"/>
</dbReference>
<evidence type="ECO:0000313" key="1">
    <source>
        <dbReference type="EMBL" id="SMP17379.1"/>
    </source>
</evidence>
<proteinExistence type="predicted"/>
<accession>A0ABY1NT05</accession>
<gene>
    <name evidence="1" type="ORF">SAMN06265367_102781</name>
</gene>
<evidence type="ECO:0000313" key="2">
    <source>
        <dbReference type="Proteomes" id="UP001157915"/>
    </source>
</evidence>
<keyword evidence="2" id="KW-1185">Reference proteome</keyword>
<protein>
    <submittedName>
        <fullName evidence="1">Uncharacterized protein</fullName>
    </submittedName>
</protein>
<reference evidence="1 2" key="1">
    <citation type="submission" date="2017-05" db="EMBL/GenBank/DDBJ databases">
        <authorList>
            <person name="Varghese N."/>
            <person name="Submissions S."/>
        </authorList>
    </citation>
    <scope>NUCLEOTIDE SEQUENCE [LARGE SCALE GENOMIC DNA]</scope>
    <source>
        <strain evidence="1 2">DSM 15360</strain>
    </source>
</reference>
<comment type="caution">
    <text evidence="1">The sequence shown here is derived from an EMBL/GenBank/DDBJ whole genome shotgun (WGS) entry which is preliminary data.</text>
</comment>
<dbReference type="Proteomes" id="UP001157915">
    <property type="component" value="Unassembled WGS sequence"/>
</dbReference>
<sequence length="568" mass="65143">MKSTQTMKANFFVILLTSLIVIAPLKHSQAEIQQKDKLILADWLRDYIPSQYPGVEIIDNKDWYQAVIPAVDVTISWAFLPQEQLNLKGVTGHYEGKALYISEPINDNWTTIPTMELTEGAGYFIPGYTEATMGDLEVAKLSVLQFRGTGARKFVERMQKDWLFENTPEYESSMTRWLKDYTQSEFPQNDFLQHHGWYHVEIPEYDIKLSWGQMLQDHMDLGVSEGLNEDQTIFIAKEDKTDWVKNTSIQYYKGVGYYVPNYKSATMGKFDVGRLAVIHFNGANTRPFVEKMQEVYAKTADKSELNFALWLVDYVKAKHPNNPITYHGAWYQSVFPNDELTVTWGSMSNSQMELKELHGLFKGKSIFIEQPKSQGWESIPNVNFISGVGYSIPSYDEATMGHFEVGLVVVIQYSGGKSDDFTKKMAEAWRAKKVADIPNLPFRQWLYEYIPTQYANAKMIDHKYWLQGHIGGGLVASWALFDQENVTLKYVEDHNLTEGKTIFIEKRGKNEWAKNPKVTYYDNAGYLISGYNSATMSSWNVQDCNIIQFDGEPGKFTAQMAKAWGKTH</sequence>
<organism evidence="1 2">
    <name type="scientific">Algoriphagus winogradskyi</name>
    <dbReference type="NCBI Taxonomy" id="237017"/>
    <lineage>
        <taxon>Bacteria</taxon>
        <taxon>Pseudomonadati</taxon>
        <taxon>Bacteroidota</taxon>
        <taxon>Cytophagia</taxon>
        <taxon>Cytophagales</taxon>
        <taxon>Cyclobacteriaceae</taxon>
        <taxon>Algoriphagus</taxon>
    </lineage>
</organism>
<name>A0ABY1NT05_9BACT</name>